<keyword evidence="1" id="KW-0472">Membrane</keyword>
<evidence type="ECO:0000313" key="3">
    <source>
        <dbReference type="Proteomes" id="UP001438953"/>
    </source>
</evidence>
<dbReference type="RefSeq" id="WP_350936461.1">
    <property type="nucleotide sequence ID" value="NZ_JAYWLC010000005.1"/>
</dbReference>
<dbReference type="Pfam" id="PF05656">
    <property type="entry name" value="DUF805"/>
    <property type="match status" value="1"/>
</dbReference>
<evidence type="ECO:0000313" key="2">
    <source>
        <dbReference type="EMBL" id="MER5171870.1"/>
    </source>
</evidence>
<keyword evidence="1" id="KW-1133">Transmembrane helix</keyword>
<feature type="transmembrane region" description="Helical" evidence="1">
    <location>
        <begin position="61"/>
        <end position="85"/>
    </location>
</feature>
<gene>
    <name evidence="2" type="ORF">VSX56_08770</name>
</gene>
<proteinExistence type="predicted"/>
<organism evidence="2 3">
    <name type="scientific">Thioclava kandeliae</name>
    <dbReference type="NCBI Taxonomy" id="3070818"/>
    <lineage>
        <taxon>Bacteria</taxon>
        <taxon>Pseudomonadati</taxon>
        <taxon>Pseudomonadota</taxon>
        <taxon>Alphaproteobacteria</taxon>
        <taxon>Rhodobacterales</taxon>
        <taxon>Paracoccaceae</taxon>
        <taxon>Thioclava</taxon>
    </lineage>
</organism>
<name>A0ABV1SG41_9RHOB</name>
<evidence type="ECO:0000256" key="1">
    <source>
        <dbReference type="SAM" id="Phobius"/>
    </source>
</evidence>
<feature type="transmembrane region" description="Helical" evidence="1">
    <location>
        <begin position="97"/>
        <end position="118"/>
    </location>
</feature>
<sequence>MTFQSAVKTCLTQNYARFTGRARRAEFWWFVLFVLLGNFLLSLVDGAIFGGLSMGAGEGHAWFISNGGLLEFLFSLAVLIPLLAVSVRRLHDIDRTGWWLLLHFLPLFGQIILFIFMLGRTREGTNRFGPEPQ</sequence>
<keyword evidence="3" id="KW-1185">Reference proteome</keyword>
<dbReference type="PANTHER" id="PTHR34980">
    <property type="entry name" value="INNER MEMBRANE PROTEIN-RELATED-RELATED"/>
    <property type="match status" value="1"/>
</dbReference>
<dbReference type="EMBL" id="JAYWLC010000005">
    <property type="protein sequence ID" value="MER5171870.1"/>
    <property type="molecule type" value="Genomic_DNA"/>
</dbReference>
<dbReference type="Proteomes" id="UP001438953">
    <property type="component" value="Unassembled WGS sequence"/>
</dbReference>
<dbReference type="InterPro" id="IPR008523">
    <property type="entry name" value="DUF805"/>
</dbReference>
<feature type="transmembrane region" description="Helical" evidence="1">
    <location>
        <begin position="27"/>
        <end position="49"/>
    </location>
</feature>
<dbReference type="PANTHER" id="PTHR34980:SF2">
    <property type="entry name" value="INNER MEMBRANE PROTEIN YHAH-RELATED"/>
    <property type="match status" value="1"/>
</dbReference>
<keyword evidence="1" id="KW-0812">Transmembrane</keyword>
<accession>A0ABV1SG41</accession>
<reference evidence="2 3" key="1">
    <citation type="submission" date="2024-01" db="EMBL/GenBank/DDBJ databases">
        <authorList>
            <person name="Deng Y."/>
            <person name="Su J."/>
        </authorList>
    </citation>
    <scope>NUCLEOTIDE SEQUENCE [LARGE SCALE GENOMIC DNA]</scope>
    <source>
        <strain evidence="2 3">CPCC 100088</strain>
    </source>
</reference>
<protein>
    <submittedName>
        <fullName evidence="2">DUF805 domain-containing protein</fullName>
    </submittedName>
</protein>
<comment type="caution">
    <text evidence="2">The sequence shown here is derived from an EMBL/GenBank/DDBJ whole genome shotgun (WGS) entry which is preliminary data.</text>
</comment>
<reference evidence="2 3" key="2">
    <citation type="submission" date="2024-06" db="EMBL/GenBank/DDBJ databases">
        <title>Thioclava kandeliae sp. nov. from a rhizosphere soil sample of Kandelia candel in a mangrove.</title>
        <authorList>
            <person name="Mu T."/>
        </authorList>
    </citation>
    <scope>NUCLEOTIDE SEQUENCE [LARGE SCALE GENOMIC DNA]</scope>
    <source>
        <strain evidence="2 3">CPCC 100088</strain>
    </source>
</reference>